<sequence>MYMQCHLDGCIDAIHVFAFSILADLGWARTLHPVLELRRDAPDFNVCYGKRDADFNAQGEYLVPGSAALRAQASRCSQTGSANSVGVSANVAATQICMRVSRFLTAWIDATSSVKSSVKIGSNSSKFLSNDGFTAFS</sequence>
<dbReference type="STRING" id="237631.A0A0D1DVJ0"/>
<dbReference type="GeneID" id="23563856"/>
<evidence type="ECO:0000313" key="1">
    <source>
        <dbReference type="EMBL" id="KIS68294.1"/>
    </source>
</evidence>
<dbReference type="AlphaFoldDB" id="A0A0D1DVJ0"/>
<proteinExistence type="predicted"/>
<organism evidence="1 2">
    <name type="scientific">Mycosarcoma maydis</name>
    <name type="common">Corn smut fungus</name>
    <name type="synonym">Ustilago maydis</name>
    <dbReference type="NCBI Taxonomy" id="5270"/>
    <lineage>
        <taxon>Eukaryota</taxon>
        <taxon>Fungi</taxon>
        <taxon>Dikarya</taxon>
        <taxon>Basidiomycota</taxon>
        <taxon>Ustilaginomycotina</taxon>
        <taxon>Ustilaginomycetes</taxon>
        <taxon>Ustilaginales</taxon>
        <taxon>Ustilaginaceae</taxon>
        <taxon>Mycosarcoma</taxon>
    </lineage>
</organism>
<keyword evidence="2" id="KW-1185">Reference proteome</keyword>
<name>A0A0D1DVJ0_MYCMD</name>
<dbReference type="EMBL" id="CM003148">
    <property type="protein sequence ID" value="KIS68294.1"/>
    <property type="molecule type" value="Genomic_DNA"/>
</dbReference>
<dbReference type="VEuPathDB" id="FungiDB:UMAG_03393"/>
<protein>
    <submittedName>
        <fullName evidence="1">Uncharacterized protein</fullName>
    </submittedName>
</protein>
<dbReference type="InParanoid" id="A0A0D1DVJ0"/>
<evidence type="ECO:0000313" key="2">
    <source>
        <dbReference type="Proteomes" id="UP000000561"/>
    </source>
</evidence>
<accession>A0A0D1DVJ0</accession>
<dbReference type="KEGG" id="uma:UMAG_03393"/>
<dbReference type="RefSeq" id="XP_011389869.1">
    <property type="nucleotide sequence ID" value="XM_011391567.1"/>
</dbReference>
<reference evidence="1 2" key="1">
    <citation type="journal article" date="2006" name="Nature">
        <title>Insights from the genome of the biotrophic fungal plant pathogen Ustilago maydis.</title>
        <authorList>
            <person name="Kamper J."/>
            <person name="Kahmann R."/>
            <person name="Bolker M."/>
            <person name="Ma L.J."/>
            <person name="Brefort T."/>
            <person name="Saville B.J."/>
            <person name="Banuett F."/>
            <person name="Kronstad J.W."/>
            <person name="Gold S.E."/>
            <person name="Muller O."/>
            <person name="Perlin M.H."/>
            <person name="Wosten H.A."/>
            <person name="de Vries R."/>
            <person name="Ruiz-Herrera J."/>
            <person name="Reynaga-Pena C.G."/>
            <person name="Snetselaar K."/>
            <person name="McCann M."/>
            <person name="Perez-Martin J."/>
            <person name="Feldbrugge M."/>
            <person name="Basse C.W."/>
            <person name="Steinberg G."/>
            <person name="Ibeas J.I."/>
            <person name="Holloman W."/>
            <person name="Guzman P."/>
            <person name="Farman M."/>
            <person name="Stajich J.E."/>
            <person name="Sentandreu R."/>
            <person name="Gonzalez-Prieto J.M."/>
            <person name="Kennell J.C."/>
            <person name="Molina L."/>
            <person name="Schirawski J."/>
            <person name="Mendoza-Mendoza A."/>
            <person name="Greilinger D."/>
            <person name="Munch K."/>
            <person name="Rossel N."/>
            <person name="Scherer M."/>
            <person name="Vranes M."/>
            <person name="Ladendorf O."/>
            <person name="Vincon V."/>
            <person name="Fuchs U."/>
            <person name="Sandrock B."/>
            <person name="Meng S."/>
            <person name="Ho E.C."/>
            <person name="Cahill M.J."/>
            <person name="Boyce K.J."/>
            <person name="Klose J."/>
            <person name="Klosterman S.J."/>
            <person name="Deelstra H.J."/>
            <person name="Ortiz-Castellanos L."/>
            <person name="Li W."/>
            <person name="Sanchez-Alonso P."/>
            <person name="Schreier P.H."/>
            <person name="Hauser-Hahn I."/>
            <person name="Vaupel M."/>
            <person name="Koopmann E."/>
            <person name="Friedrich G."/>
            <person name="Voss H."/>
            <person name="Schluter T."/>
            <person name="Margolis J."/>
            <person name="Platt D."/>
            <person name="Swimmer C."/>
            <person name="Gnirke A."/>
            <person name="Chen F."/>
            <person name="Vysotskaia V."/>
            <person name="Mannhaupt G."/>
            <person name="Guldener U."/>
            <person name="Munsterkotter M."/>
            <person name="Haase D."/>
            <person name="Oesterheld M."/>
            <person name="Mewes H.W."/>
            <person name="Mauceli E.W."/>
            <person name="DeCaprio D."/>
            <person name="Wade C.M."/>
            <person name="Butler J."/>
            <person name="Young S."/>
            <person name="Jaffe D.B."/>
            <person name="Calvo S."/>
            <person name="Nusbaum C."/>
            <person name="Galagan J."/>
            <person name="Birren B.W."/>
        </authorList>
    </citation>
    <scope>NUCLEOTIDE SEQUENCE [LARGE SCALE GENOMIC DNA]</scope>
    <source>
        <strain evidence="2">DSM 14603 / FGSC 9021 / UM521</strain>
    </source>
</reference>
<gene>
    <name evidence="1" type="ORF">UMAG_03393</name>
</gene>
<dbReference type="Proteomes" id="UP000000561">
    <property type="component" value="Chromosome 9"/>
</dbReference>